<feature type="region of interest" description="Disordered" evidence="1">
    <location>
        <begin position="178"/>
        <end position="214"/>
    </location>
</feature>
<proteinExistence type="predicted"/>
<evidence type="ECO:0000313" key="3">
    <source>
        <dbReference type="EMBL" id="GGF92161.1"/>
    </source>
</evidence>
<evidence type="ECO:0008006" key="5">
    <source>
        <dbReference type="Google" id="ProtNLM"/>
    </source>
</evidence>
<keyword evidence="2" id="KW-1133">Transmembrane helix</keyword>
<evidence type="ECO:0000256" key="2">
    <source>
        <dbReference type="SAM" id="Phobius"/>
    </source>
</evidence>
<reference evidence="3" key="2">
    <citation type="submission" date="2020-09" db="EMBL/GenBank/DDBJ databases">
        <authorList>
            <person name="Sun Q."/>
            <person name="Zhou Y."/>
        </authorList>
    </citation>
    <scope>NUCLEOTIDE SEQUENCE</scope>
    <source>
        <strain evidence="3">CGMCC 1.12181</strain>
    </source>
</reference>
<dbReference type="RefSeq" id="WP_188364776.1">
    <property type="nucleotide sequence ID" value="NZ_BAABJF010000015.1"/>
</dbReference>
<keyword evidence="2" id="KW-0472">Membrane</keyword>
<comment type="caution">
    <text evidence="3">The sequence shown here is derived from an EMBL/GenBank/DDBJ whole genome shotgun (WGS) entry which is preliminary data.</text>
</comment>
<accession>A0A917CNP1</accession>
<keyword evidence="2" id="KW-0812">Transmembrane</keyword>
<feature type="compositionally biased region" description="Low complexity" evidence="1">
    <location>
        <begin position="178"/>
        <end position="198"/>
    </location>
</feature>
<name>A0A917CNP1_9GAMM</name>
<organism evidence="3 4">
    <name type="scientific">Marinicella pacifica</name>
    <dbReference type="NCBI Taxonomy" id="1171543"/>
    <lineage>
        <taxon>Bacteria</taxon>
        <taxon>Pseudomonadati</taxon>
        <taxon>Pseudomonadota</taxon>
        <taxon>Gammaproteobacteria</taxon>
        <taxon>Lysobacterales</taxon>
        <taxon>Marinicellaceae</taxon>
        <taxon>Marinicella</taxon>
    </lineage>
</organism>
<dbReference type="AlphaFoldDB" id="A0A917CNP1"/>
<dbReference type="EMBL" id="BMEO01000004">
    <property type="protein sequence ID" value="GGF92161.1"/>
    <property type="molecule type" value="Genomic_DNA"/>
</dbReference>
<dbReference type="Proteomes" id="UP000605253">
    <property type="component" value="Unassembled WGS sequence"/>
</dbReference>
<protein>
    <recommendedName>
        <fullName evidence="5">General secretion pathway protein N</fullName>
    </recommendedName>
</protein>
<evidence type="ECO:0000313" key="4">
    <source>
        <dbReference type="Proteomes" id="UP000605253"/>
    </source>
</evidence>
<reference evidence="3" key="1">
    <citation type="journal article" date="2014" name="Int. J. Syst. Evol. Microbiol.">
        <title>Complete genome sequence of Corynebacterium casei LMG S-19264T (=DSM 44701T), isolated from a smear-ripened cheese.</title>
        <authorList>
            <consortium name="US DOE Joint Genome Institute (JGI-PGF)"/>
            <person name="Walter F."/>
            <person name="Albersmeier A."/>
            <person name="Kalinowski J."/>
            <person name="Ruckert C."/>
        </authorList>
    </citation>
    <scope>NUCLEOTIDE SEQUENCE</scope>
    <source>
        <strain evidence="3">CGMCC 1.12181</strain>
    </source>
</reference>
<feature type="transmembrane region" description="Helical" evidence="2">
    <location>
        <begin position="6"/>
        <end position="26"/>
    </location>
</feature>
<gene>
    <name evidence="3" type="ORF">GCM10011365_11730</name>
</gene>
<evidence type="ECO:0000256" key="1">
    <source>
        <dbReference type="SAM" id="MobiDB-lite"/>
    </source>
</evidence>
<sequence>MKSNWLVNALVAAIGLLLIVAALQFIGWGRGVSEIQAEPFDENQIEQLVTAKDDLAAPDIKPEVIDRITQTPLFREDRQPFVAPLVVEEQTGQGPEVIEIKPLKAQVTSIIITGNSSYVMIQDQLTNERLTLKEGMPLDGEQGMWMVDRIDKRKVTFVAEGQEPVELELEVFSGALNKNTANQNRPQNNRNNKNNPTADNDETTLTPEQLRQKKAEEIRRKIAERRAEMRAKAAQGNEQ</sequence>
<keyword evidence="4" id="KW-1185">Reference proteome</keyword>